<dbReference type="InterPro" id="IPR001599">
    <property type="entry name" value="Macroglobln_a2"/>
</dbReference>
<dbReference type="InterPro" id="IPR008930">
    <property type="entry name" value="Terpenoid_cyclase/PrenylTrfase"/>
</dbReference>
<dbReference type="Gene3D" id="2.20.130.20">
    <property type="match status" value="1"/>
</dbReference>
<dbReference type="SMART" id="SM01419">
    <property type="entry name" value="Thiol-ester_cl"/>
    <property type="match status" value="1"/>
</dbReference>
<sequence length="1544" mass="168176">MKISRCLARLAMLLGWLCLFVPAYAQDSGAFFLLSDASFGTQDVAKVRLEAQDMGAVSEYGGVDVYVYRVAKPLDFLKAQKNLHRIDVEGNYRGPGLANALARIWDNWWNESRYAWRRLFSAHARKAVTDNVAAVKTHPLSAQPTPQSLNPQYKPLKSHQLVDSFRYPIQAAKPIQPPEGVKLAGSSSEFIAAPAGNVMIPLGRLAPGLYVVEAMAGAQRAVTMVFVSDTILVTKVSAAQMLTWTAERRGGKPVKDAQVLWTDGVGVLASGTSDARGVTTFQRSAPEKTYVFGEDRQGGVFVAENFYYDSEIYNTKIYAVTDRPLYRPGETVFVKFIGREFKSARESVPLPAGELKLQVFDPSGFPVAGQTVKVTSETGGDTSFPLPDNAAAGGYDLRFEFKGDTYGAAFRVAEYQKPHFEINVLPAKRDFKTGEAVTGRLQLVYPDGKPVPNARAELSVRAQQLTMIEGDLGYAGQFPVKLTTAELTTDGKGFASFTLPAAREPSRYVLTVLATDGAAYRVRTTRELLIERSADTYVVKGERAFSAAGEEVPFSIKLQPASGTNAAAAANAASPVSWEWTRLEDRKKSTGPLANAQRLALRFAEPGTYTLSLRDGSGNIVGATSHYVSGAGVRAPQGSIDMVFDKASYRPGETARALITFPQPVDEALLTLERDAVEQSSLLSAPLNWVRSKRVSPTQWQAELPVQDNYGPNITLSVVYVKDGEYVFQNLGLRVEQPRIDVAVVADKKVYAPGDKVTLELQATLNGKPVSGTQLTVGVVDEMVYVLQPEIAPNIFDFFYHPRRNNVRTSASLNFIAYDLARAPAKLALPARGQARERAVKVLERPRREDKDTALWQPTLTTDAEGKVKVSFTMPDSLTRWRVTARAATMSGLVGQSASHIRSDKEFYVKWTSPDWMRAQDTPNASVAVFNQSGRDATVELTATGAGVKRTEPLKLKPGANFVSLPLNPKANDPQLSLTLASNGRTVDALAVPLKVVPVHWQASRSLSIPITAMDSPIKLPADAANVRLQFADNATSHFRRIMDDLIDYPYGCVEQTASRLIPYSLALQSALPGEEKLIAQLAQRLNSHRFRLAQMAGPVATFGWWSAPETEGDALLTAYAYYADWHASRALKLALPPGHFDRLLDVYRRTGMPRSHWHRALMLYWMQEMGLPVRSLAEALAEEAAAAQEKAAGVAMQKVAMSPTSSRVLGQEGGDLQAAMSLLLSSYVVQQTQGTLASGARSQLEGAVQKVRQAGMPLTDALLMMTGDRSSADAVKVLESVRSDMPTLDRSLALLWTYRALGGGRGTGENVLKNGAARTQPQAPWQPVDTITGQRVYRWPSGQPLPSVISVASAPSTGTTAIVQFESREPQASTLPVQLKRTLYRLVPGAKVAAAPQGASGARPAADVSGYTLEPVAAGTPLKTDEVYLDEIVLKRNTGPAMRFGIVEVPLPPGASADRTTWGIAVRYPGGQAAEALEQARYEQTPRGYAVPVDTLEGEVRVRHLVRAAQTGRFVMPPARYYGMYQPDQKAFEENPRAYLEVR</sequence>
<evidence type="ECO:0000259" key="4">
    <source>
        <dbReference type="SMART" id="SM01360"/>
    </source>
</evidence>
<feature type="signal peptide" evidence="2">
    <location>
        <begin position="1"/>
        <end position="25"/>
    </location>
</feature>
<accession>A0A4R3I2Y6</accession>
<dbReference type="InterPro" id="IPR047565">
    <property type="entry name" value="Alpha-macroglob_thiol-ester_cl"/>
</dbReference>
<proteinExistence type="inferred from homology"/>
<evidence type="ECO:0000313" key="5">
    <source>
        <dbReference type="EMBL" id="TCS38269.1"/>
    </source>
</evidence>
<dbReference type="Gene3D" id="2.60.40.10">
    <property type="entry name" value="Immunoglobulins"/>
    <property type="match status" value="1"/>
</dbReference>
<feature type="domain" description="Alpha-2-macroglobulin" evidence="4">
    <location>
        <begin position="853"/>
        <end position="943"/>
    </location>
</feature>
<protein>
    <recommendedName>
        <fullName evidence="7">Alpha-2-macroglobulin family protein</fullName>
    </recommendedName>
</protein>
<dbReference type="Gene3D" id="1.50.10.20">
    <property type="match status" value="1"/>
</dbReference>
<feature type="domain" description="Alpha-2-macroglobulin bait region" evidence="3">
    <location>
        <begin position="640"/>
        <end position="787"/>
    </location>
</feature>
<dbReference type="EMBL" id="SLZQ01000002">
    <property type="protein sequence ID" value="TCS38269.1"/>
    <property type="molecule type" value="Genomic_DNA"/>
</dbReference>
<dbReference type="SMART" id="SM01360">
    <property type="entry name" value="A2M"/>
    <property type="match status" value="1"/>
</dbReference>
<comment type="caution">
    <text evidence="5">The sequence shown here is derived from an EMBL/GenBank/DDBJ whole genome shotgun (WGS) entry which is preliminary data.</text>
</comment>
<dbReference type="Pfam" id="PF00207">
    <property type="entry name" value="A2M"/>
    <property type="match status" value="1"/>
</dbReference>
<dbReference type="Gene3D" id="2.60.40.1930">
    <property type="match status" value="1"/>
</dbReference>
<dbReference type="SMART" id="SM01359">
    <property type="entry name" value="A2M_N_2"/>
    <property type="match status" value="1"/>
</dbReference>
<dbReference type="PANTHER" id="PTHR40094">
    <property type="entry name" value="ALPHA-2-MACROGLOBULIN HOMOLOG"/>
    <property type="match status" value="1"/>
</dbReference>
<dbReference type="SUPFAM" id="SSF48239">
    <property type="entry name" value="Terpenoid cyclases/Protein prenyltransferases"/>
    <property type="match status" value="1"/>
</dbReference>
<comment type="similarity">
    <text evidence="1">Belongs to the protease inhibitor I39 (alpha-2-macroglobulin) family. Bacterial alpha-2-macroglobulin subfamily.</text>
</comment>
<keyword evidence="6" id="KW-1185">Reference proteome</keyword>
<dbReference type="InterPro" id="IPR011625">
    <property type="entry name" value="A2M_N_BRD"/>
</dbReference>
<evidence type="ECO:0000259" key="3">
    <source>
        <dbReference type="SMART" id="SM01359"/>
    </source>
</evidence>
<dbReference type="PANTHER" id="PTHR40094:SF1">
    <property type="entry name" value="UBIQUITIN DOMAIN-CONTAINING PROTEIN"/>
    <property type="match status" value="1"/>
</dbReference>
<organism evidence="5 6">
    <name type="scientific">Paucimonas lemoignei</name>
    <name type="common">Pseudomonas lemoignei</name>
    <dbReference type="NCBI Taxonomy" id="29443"/>
    <lineage>
        <taxon>Bacteria</taxon>
        <taxon>Pseudomonadati</taxon>
        <taxon>Pseudomonadota</taxon>
        <taxon>Betaproteobacteria</taxon>
        <taxon>Burkholderiales</taxon>
        <taxon>Burkholderiaceae</taxon>
        <taxon>Paucimonas</taxon>
    </lineage>
</organism>
<name>A0A4R3I2Y6_PAULE</name>
<gene>
    <name evidence="5" type="ORF">EDC30_1024</name>
</gene>
<evidence type="ECO:0008006" key="7">
    <source>
        <dbReference type="Google" id="ProtNLM"/>
    </source>
</evidence>
<dbReference type="GO" id="GO:0004866">
    <property type="term" value="F:endopeptidase inhibitor activity"/>
    <property type="evidence" value="ECO:0007669"/>
    <property type="project" value="InterPro"/>
</dbReference>
<dbReference type="RefSeq" id="WP_165973712.1">
    <property type="nucleotide sequence ID" value="NZ_SLZQ01000002.1"/>
</dbReference>
<evidence type="ECO:0000256" key="2">
    <source>
        <dbReference type="SAM" id="SignalP"/>
    </source>
</evidence>
<dbReference type="InterPro" id="IPR051802">
    <property type="entry name" value="YfhM-like"/>
</dbReference>
<dbReference type="Proteomes" id="UP000295382">
    <property type="component" value="Unassembled WGS sequence"/>
</dbReference>
<keyword evidence="2" id="KW-0732">Signal</keyword>
<dbReference type="Pfam" id="PF07703">
    <property type="entry name" value="A2M_BRD"/>
    <property type="match status" value="1"/>
</dbReference>
<evidence type="ECO:0000313" key="6">
    <source>
        <dbReference type="Proteomes" id="UP000295382"/>
    </source>
</evidence>
<reference evidence="5 6" key="1">
    <citation type="submission" date="2019-03" db="EMBL/GenBank/DDBJ databases">
        <title>Genomic Encyclopedia of Type Strains, Phase IV (KMG-IV): sequencing the most valuable type-strain genomes for metagenomic binning, comparative biology and taxonomic classification.</title>
        <authorList>
            <person name="Goeker M."/>
        </authorList>
    </citation>
    <scope>NUCLEOTIDE SEQUENCE [LARGE SCALE GENOMIC DNA]</scope>
    <source>
        <strain evidence="5 6">DSM 7445</strain>
    </source>
</reference>
<dbReference type="Pfam" id="PF01835">
    <property type="entry name" value="MG2"/>
    <property type="match status" value="1"/>
</dbReference>
<dbReference type="InterPro" id="IPR013783">
    <property type="entry name" value="Ig-like_fold"/>
</dbReference>
<dbReference type="InterPro" id="IPR002890">
    <property type="entry name" value="MG2"/>
</dbReference>
<feature type="chain" id="PRO_5020790981" description="Alpha-2-macroglobulin family protein" evidence="2">
    <location>
        <begin position="26"/>
        <end position="1544"/>
    </location>
</feature>
<evidence type="ECO:0000256" key="1">
    <source>
        <dbReference type="ARBA" id="ARBA00010556"/>
    </source>
</evidence>